<dbReference type="RefSeq" id="XP_016262043.1">
    <property type="nucleotide sequence ID" value="XM_016406439.1"/>
</dbReference>
<dbReference type="OrthoDB" id="10366959at2759"/>
<keyword evidence="2" id="KW-1185">Reference proteome</keyword>
<dbReference type="SUPFAM" id="SSF54593">
    <property type="entry name" value="Glyoxalase/Bleomycin resistance protein/Dihydroxybiphenyl dioxygenase"/>
    <property type="match status" value="1"/>
</dbReference>
<gene>
    <name evidence="1" type="ORF">PV06_05434</name>
</gene>
<evidence type="ECO:0008006" key="3">
    <source>
        <dbReference type="Google" id="ProtNLM"/>
    </source>
</evidence>
<evidence type="ECO:0000313" key="1">
    <source>
        <dbReference type="EMBL" id="KIW41827.1"/>
    </source>
</evidence>
<proteinExistence type="predicted"/>
<dbReference type="AlphaFoldDB" id="A0A0D2BWH1"/>
<dbReference type="InterPro" id="IPR029068">
    <property type="entry name" value="Glyas_Bleomycin-R_OHBP_Dase"/>
</dbReference>
<dbReference type="HOGENOM" id="CLU_1562890_0_0_1"/>
<dbReference type="EMBL" id="KN847336">
    <property type="protein sequence ID" value="KIW41827.1"/>
    <property type="molecule type" value="Genomic_DNA"/>
</dbReference>
<accession>A0A0D2BWH1</accession>
<protein>
    <recommendedName>
        <fullName evidence="3">VOC domain-containing protein</fullName>
    </recommendedName>
</protein>
<dbReference type="VEuPathDB" id="FungiDB:PV06_05434"/>
<organism evidence="1 2">
    <name type="scientific">Exophiala oligosperma</name>
    <dbReference type="NCBI Taxonomy" id="215243"/>
    <lineage>
        <taxon>Eukaryota</taxon>
        <taxon>Fungi</taxon>
        <taxon>Dikarya</taxon>
        <taxon>Ascomycota</taxon>
        <taxon>Pezizomycotina</taxon>
        <taxon>Eurotiomycetes</taxon>
        <taxon>Chaetothyriomycetidae</taxon>
        <taxon>Chaetothyriales</taxon>
        <taxon>Herpotrichiellaceae</taxon>
        <taxon>Exophiala</taxon>
    </lineage>
</organism>
<name>A0A0D2BWH1_9EURO</name>
<evidence type="ECO:0000313" key="2">
    <source>
        <dbReference type="Proteomes" id="UP000053342"/>
    </source>
</evidence>
<dbReference type="GeneID" id="27357508"/>
<sequence>MESPNNTSGKGPQNVQRIDHVAYVFYKENIPSVIETLSNAFGITDWDGPAEMEAFGILQAQSVSAGIEVLAPLDPSDGSQFSQHLREKGEGFFALIFGVADLRRSAEAATKKGIQFKRGPDGEWLLIDSMKNKHGGPAHASWANKLHRYHEYWLEPLFGQNFFLSQIELKE</sequence>
<reference evidence="1 2" key="1">
    <citation type="submission" date="2015-01" db="EMBL/GenBank/DDBJ databases">
        <title>The Genome Sequence of Exophiala oligosperma CBS72588.</title>
        <authorList>
            <consortium name="The Broad Institute Genomics Platform"/>
            <person name="Cuomo C."/>
            <person name="de Hoog S."/>
            <person name="Gorbushina A."/>
            <person name="Stielow B."/>
            <person name="Teixiera M."/>
            <person name="Abouelleil A."/>
            <person name="Chapman S.B."/>
            <person name="Priest M."/>
            <person name="Young S.K."/>
            <person name="Wortman J."/>
            <person name="Nusbaum C."/>
            <person name="Birren B."/>
        </authorList>
    </citation>
    <scope>NUCLEOTIDE SEQUENCE [LARGE SCALE GENOMIC DNA]</scope>
    <source>
        <strain evidence="1 2">CBS 72588</strain>
    </source>
</reference>
<dbReference type="Proteomes" id="UP000053342">
    <property type="component" value="Unassembled WGS sequence"/>
</dbReference>
<dbReference type="Gene3D" id="3.10.180.10">
    <property type="entry name" value="2,3-Dihydroxybiphenyl 1,2-Dioxygenase, domain 1"/>
    <property type="match status" value="1"/>
</dbReference>